<name>A0A090Z649_PAEMA</name>
<dbReference type="Proteomes" id="UP000029278">
    <property type="component" value="Unassembled WGS sequence"/>
</dbReference>
<dbReference type="GeneID" id="77009351"/>
<reference evidence="2 4" key="2">
    <citation type="submission" date="2019-11" db="EMBL/GenBank/DDBJ databases">
        <title>Draft genome sequences of five Paenibacillus species of dairy origin.</title>
        <authorList>
            <person name="Olajide A.M."/>
            <person name="Chen S."/>
            <person name="Lapointe G."/>
        </authorList>
    </citation>
    <scope>NUCLEOTIDE SEQUENCE [LARGE SCALE GENOMIC DNA]</scope>
    <source>
        <strain evidence="2 4">3CT49</strain>
    </source>
</reference>
<dbReference type="STRING" id="44252.DJ90_304"/>
<dbReference type="RefSeq" id="WP_036625820.1">
    <property type="nucleotide sequence ID" value="NZ_BGML01000002.1"/>
</dbReference>
<evidence type="ECO:0000313" key="4">
    <source>
        <dbReference type="Proteomes" id="UP000442469"/>
    </source>
</evidence>
<dbReference type="OrthoDB" id="2628102at2"/>
<reference evidence="1 3" key="1">
    <citation type="submission" date="2014-04" db="EMBL/GenBank/DDBJ databases">
        <authorList>
            <person name="Bishop-Lilly K.A."/>
            <person name="Broomall S.M."/>
            <person name="Chain P.S."/>
            <person name="Chertkov O."/>
            <person name="Coyne S.R."/>
            <person name="Daligault H.E."/>
            <person name="Davenport K.W."/>
            <person name="Erkkila T."/>
            <person name="Frey K.G."/>
            <person name="Gibbons H.S."/>
            <person name="Gu W."/>
            <person name="Jaissle J."/>
            <person name="Johnson S.L."/>
            <person name="Koroleva G.I."/>
            <person name="Ladner J.T."/>
            <person name="Lo C.-C."/>
            <person name="Minogue T.D."/>
            <person name="Munk C."/>
            <person name="Palacios G.F."/>
            <person name="Redden C.L."/>
            <person name="Rosenzweig C.N."/>
            <person name="Scholz M.B."/>
            <person name="Teshima H."/>
            <person name="Xu Y."/>
        </authorList>
    </citation>
    <scope>NUCLEOTIDE SEQUENCE [LARGE SCALE GENOMIC DNA]</scope>
    <source>
        <strain evidence="1 3">8244</strain>
    </source>
</reference>
<comment type="caution">
    <text evidence="1">The sequence shown here is derived from an EMBL/GenBank/DDBJ whole genome shotgun (WGS) entry which is preliminary data.</text>
</comment>
<accession>A0A090Z649</accession>
<proteinExistence type="predicted"/>
<evidence type="ECO:0000313" key="2">
    <source>
        <dbReference type="EMBL" id="MUG24942.1"/>
    </source>
</evidence>
<dbReference type="EMBL" id="JMQA01000038">
    <property type="protein sequence ID" value="KFN05650.1"/>
    <property type="molecule type" value="Genomic_DNA"/>
</dbReference>
<dbReference type="Proteomes" id="UP000442469">
    <property type="component" value="Unassembled WGS sequence"/>
</dbReference>
<sequence length="74" mass="8662">MGKYDSEQTRRYLLNENSRGSLEEVVSNEVDSDENADFLCGDDCGDGERLGNRQFMKEWEGRVQTHAYFRQSYE</sequence>
<dbReference type="HOGENOM" id="CLU_2684351_0_0_9"/>
<keyword evidence="3" id="KW-1185">Reference proteome</keyword>
<dbReference type="AlphaFoldDB" id="A0A090Z649"/>
<dbReference type="EMBL" id="WNZZ01000019">
    <property type="protein sequence ID" value="MUG24942.1"/>
    <property type="molecule type" value="Genomic_DNA"/>
</dbReference>
<evidence type="ECO:0000313" key="3">
    <source>
        <dbReference type="Proteomes" id="UP000029278"/>
    </source>
</evidence>
<dbReference type="PATRIC" id="fig|44252.3.peg.4577"/>
<organism evidence="1 3">
    <name type="scientific">Paenibacillus macerans</name>
    <name type="common">Bacillus macerans</name>
    <dbReference type="NCBI Taxonomy" id="44252"/>
    <lineage>
        <taxon>Bacteria</taxon>
        <taxon>Bacillati</taxon>
        <taxon>Bacillota</taxon>
        <taxon>Bacilli</taxon>
        <taxon>Bacillales</taxon>
        <taxon>Paenibacillaceae</taxon>
        <taxon>Paenibacillus</taxon>
    </lineage>
</organism>
<protein>
    <submittedName>
        <fullName evidence="1">Uncharacterized protein</fullName>
    </submittedName>
</protein>
<evidence type="ECO:0000313" key="1">
    <source>
        <dbReference type="EMBL" id="KFN05650.1"/>
    </source>
</evidence>
<gene>
    <name evidence="1" type="ORF">DJ90_304</name>
    <name evidence="2" type="ORF">GNQ08_21490</name>
</gene>